<comment type="caution">
    <text evidence="4">The sequence shown here is derived from an EMBL/GenBank/DDBJ whole genome shotgun (WGS) entry which is preliminary data.</text>
</comment>
<name>A0A838A898_9PSEU</name>
<protein>
    <submittedName>
        <fullName evidence="4">DUF4352 domain-containing protein</fullName>
    </submittedName>
</protein>
<dbReference type="Proteomes" id="UP000582974">
    <property type="component" value="Unassembled WGS sequence"/>
</dbReference>
<evidence type="ECO:0000256" key="2">
    <source>
        <dbReference type="SAM" id="Phobius"/>
    </source>
</evidence>
<dbReference type="Gene3D" id="2.60.40.1240">
    <property type="match status" value="1"/>
</dbReference>
<keyword evidence="5" id="KW-1185">Reference proteome</keyword>
<feature type="transmembrane region" description="Helical" evidence="2">
    <location>
        <begin position="21"/>
        <end position="40"/>
    </location>
</feature>
<dbReference type="AlphaFoldDB" id="A0A838A898"/>
<dbReference type="RefSeq" id="WP_180892317.1">
    <property type="nucleotide sequence ID" value="NZ_JACCKD010000002.1"/>
</dbReference>
<keyword evidence="2" id="KW-0812">Transmembrane</keyword>
<feature type="transmembrane region" description="Helical" evidence="2">
    <location>
        <begin position="77"/>
        <end position="95"/>
    </location>
</feature>
<sequence>MSNDPHATAGQRRARSAITRFLTWGVASVVLGLLGLVGALTDALMVLTVLLALAAIVCGALGWSSARRQHSGGRRDVAVIGAALGVLTLLTATLMGTSGSETGEAGTDSATEPAQLGDTVRVGNVDVTVTDVSSAPEDMREPSGPESGTYRIVTYELTNPGGTDQVFDKTAQTVYAEGEQYRASTQGTHQLADSATMLESLEPGATIDVRIAFALPEATSVTKVGLVDTDGTEWAVTAP</sequence>
<evidence type="ECO:0000256" key="1">
    <source>
        <dbReference type="ARBA" id="ARBA00022729"/>
    </source>
</evidence>
<feature type="domain" description="DUF4352" evidence="3">
    <location>
        <begin position="115"/>
        <end position="220"/>
    </location>
</feature>
<dbReference type="InterPro" id="IPR029050">
    <property type="entry name" value="Immunoprotect_excell_Ig-like"/>
</dbReference>
<keyword evidence="2" id="KW-0472">Membrane</keyword>
<organism evidence="4 5">
    <name type="scientific">Haloechinothrix aidingensis</name>
    <dbReference type="NCBI Taxonomy" id="2752311"/>
    <lineage>
        <taxon>Bacteria</taxon>
        <taxon>Bacillati</taxon>
        <taxon>Actinomycetota</taxon>
        <taxon>Actinomycetes</taxon>
        <taxon>Pseudonocardiales</taxon>
        <taxon>Pseudonocardiaceae</taxon>
        <taxon>Haloechinothrix</taxon>
    </lineage>
</organism>
<keyword evidence="1" id="KW-0732">Signal</keyword>
<gene>
    <name evidence="4" type="ORF">H0B56_08365</name>
</gene>
<feature type="transmembrane region" description="Helical" evidence="2">
    <location>
        <begin position="46"/>
        <end position="65"/>
    </location>
</feature>
<reference evidence="4 5" key="1">
    <citation type="submission" date="2020-07" db="EMBL/GenBank/DDBJ databases">
        <title>Genome of Haloechinothrix sp.</title>
        <authorList>
            <person name="Tang S.-K."/>
            <person name="Yang L."/>
            <person name="Zhu W.-Y."/>
        </authorList>
    </citation>
    <scope>NUCLEOTIDE SEQUENCE [LARGE SCALE GENOMIC DNA]</scope>
    <source>
        <strain evidence="4 5">YIM 98757</strain>
    </source>
</reference>
<evidence type="ECO:0000313" key="4">
    <source>
        <dbReference type="EMBL" id="MBA0125548.1"/>
    </source>
</evidence>
<dbReference type="Pfam" id="PF11611">
    <property type="entry name" value="DUF4352"/>
    <property type="match status" value="1"/>
</dbReference>
<evidence type="ECO:0000313" key="5">
    <source>
        <dbReference type="Proteomes" id="UP000582974"/>
    </source>
</evidence>
<evidence type="ECO:0000259" key="3">
    <source>
        <dbReference type="Pfam" id="PF11611"/>
    </source>
</evidence>
<proteinExistence type="predicted"/>
<keyword evidence="2" id="KW-1133">Transmembrane helix</keyword>
<dbReference type="InterPro" id="IPR029051">
    <property type="entry name" value="DUF4352"/>
</dbReference>
<accession>A0A838A898</accession>
<dbReference type="EMBL" id="JACCKD010000002">
    <property type="protein sequence ID" value="MBA0125548.1"/>
    <property type="molecule type" value="Genomic_DNA"/>
</dbReference>